<evidence type="ECO:0000256" key="2">
    <source>
        <dbReference type="ARBA" id="ARBA00006175"/>
    </source>
</evidence>
<evidence type="ECO:0000256" key="1">
    <source>
        <dbReference type="ARBA" id="ARBA00004141"/>
    </source>
</evidence>
<organism evidence="9 10">
    <name type="scientific">Agromyces albus</name>
    <dbReference type="NCBI Taxonomy" id="205332"/>
    <lineage>
        <taxon>Bacteria</taxon>
        <taxon>Bacillati</taxon>
        <taxon>Actinomycetota</taxon>
        <taxon>Actinomycetes</taxon>
        <taxon>Micrococcales</taxon>
        <taxon>Microbacteriaceae</taxon>
        <taxon>Agromyces</taxon>
    </lineage>
</organism>
<evidence type="ECO:0000256" key="8">
    <source>
        <dbReference type="SAM" id="Phobius"/>
    </source>
</evidence>
<dbReference type="OrthoDB" id="9807293at2"/>
<feature type="region of interest" description="Disordered" evidence="7">
    <location>
        <begin position="228"/>
        <end position="258"/>
    </location>
</feature>
<dbReference type="GO" id="GO:0005886">
    <property type="term" value="C:plasma membrane"/>
    <property type="evidence" value="ECO:0007669"/>
    <property type="project" value="TreeGrafter"/>
</dbReference>
<reference evidence="9 10" key="1">
    <citation type="submission" date="2019-01" db="EMBL/GenBank/DDBJ databases">
        <title>Agromyces.</title>
        <authorList>
            <person name="Li J."/>
        </authorList>
    </citation>
    <scope>NUCLEOTIDE SEQUENCE [LARGE SCALE GENOMIC DNA]</scope>
    <source>
        <strain evidence="9 10">DSM 15934</strain>
    </source>
</reference>
<evidence type="ECO:0000256" key="6">
    <source>
        <dbReference type="RuleBase" id="RU000477"/>
    </source>
</evidence>
<feature type="transmembrane region" description="Helical" evidence="8">
    <location>
        <begin position="89"/>
        <end position="109"/>
    </location>
</feature>
<dbReference type="PRINTS" id="PR00783">
    <property type="entry name" value="MINTRINSICP"/>
</dbReference>
<name>A0A4V1QXZ9_9MICO</name>
<comment type="caution">
    <text evidence="9">The sequence shown here is derived from an EMBL/GenBank/DDBJ whole genome shotgun (WGS) entry which is preliminary data.</text>
</comment>
<feature type="transmembrane region" description="Helical" evidence="8">
    <location>
        <begin position="200"/>
        <end position="220"/>
    </location>
</feature>
<dbReference type="RefSeq" id="WP_129520326.1">
    <property type="nucleotide sequence ID" value="NZ_SDPN01000011.1"/>
</dbReference>
<feature type="transmembrane region" description="Helical" evidence="8">
    <location>
        <begin position="129"/>
        <end position="147"/>
    </location>
</feature>
<dbReference type="Pfam" id="PF00230">
    <property type="entry name" value="MIP"/>
    <property type="match status" value="1"/>
</dbReference>
<feature type="compositionally biased region" description="Low complexity" evidence="7">
    <location>
        <begin position="249"/>
        <end position="258"/>
    </location>
</feature>
<keyword evidence="5 8" id="KW-0472">Membrane</keyword>
<keyword evidence="10" id="KW-1185">Reference proteome</keyword>
<dbReference type="PANTHER" id="PTHR19139:SF199">
    <property type="entry name" value="MIP17260P"/>
    <property type="match status" value="1"/>
</dbReference>
<dbReference type="EMBL" id="SDPN01000011">
    <property type="protein sequence ID" value="RXZ71416.1"/>
    <property type="molecule type" value="Genomic_DNA"/>
</dbReference>
<evidence type="ECO:0000256" key="7">
    <source>
        <dbReference type="SAM" id="MobiDB-lite"/>
    </source>
</evidence>
<comment type="subcellular location">
    <subcellularLocation>
        <location evidence="1">Membrane</location>
        <topology evidence="1">Multi-pass membrane protein</topology>
    </subcellularLocation>
</comment>
<feature type="transmembrane region" description="Helical" evidence="8">
    <location>
        <begin position="12"/>
        <end position="32"/>
    </location>
</feature>
<dbReference type="PANTHER" id="PTHR19139">
    <property type="entry name" value="AQUAPORIN TRANSPORTER"/>
    <property type="match status" value="1"/>
</dbReference>
<dbReference type="InterPro" id="IPR023271">
    <property type="entry name" value="Aquaporin-like"/>
</dbReference>
<feature type="transmembrane region" description="Helical" evidence="8">
    <location>
        <begin position="159"/>
        <end position="180"/>
    </location>
</feature>
<sequence length="258" mass="26063">MSAPVAAVTRRVATEFLGAMLLAAIVVGSGIAATGLSSDVGVQLLINAVSTALGLFVLITVLGPISGAHFNPAVSLVDLVLGHRSAREVGAYIAAQIAGCIAGAMLANVMFDAAAASISTTDRVTPGHLVAEVVATAGLILAIFALVRSGRAHLAATVVAAYIGSAYFFTSSTSFANPAITIGRIFSDSFAGIAPSSAPWFIAAQLAGAVLGLALVRWLLPVQLAEPEPEPVLKPEPEPEPAPVRIEATEAAPSTTTS</sequence>
<evidence type="ECO:0000256" key="4">
    <source>
        <dbReference type="ARBA" id="ARBA00022989"/>
    </source>
</evidence>
<comment type="similarity">
    <text evidence="2 6">Belongs to the MIP/aquaporin (TC 1.A.8) family.</text>
</comment>
<dbReference type="Gene3D" id="1.20.1080.10">
    <property type="entry name" value="Glycerol uptake facilitator protein"/>
    <property type="match status" value="1"/>
</dbReference>
<feature type="transmembrane region" description="Helical" evidence="8">
    <location>
        <begin position="44"/>
        <end position="68"/>
    </location>
</feature>
<dbReference type="GO" id="GO:0015250">
    <property type="term" value="F:water channel activity"/>
    <property type="evidence" value="ECO:0007669"/>
    <property type="project" value="TreeGrafter"/>
</dbReference>
<dbReference type="Proteomes" id="UP000293865">
    <property type="component" value="Unassembled WGS sequence"/>
</dbReference>
<dbReference type="InterPro" id="IPR034294">
    <property type="entry name" value="Aquaporin_transptr"/>
</dbReference>
<dbReference type="AlphaFoldDB" id="A0A4V1QXZ9"/>
<accession>A0A4V1QXZ9</accession>
<evidence type="ECO:0000313" key="10">
    <source>
        <dbReference type="Proteomes" id="UP000293865"/>
    </source>
</evidence>
<evidence type="ECO:0000313" key="9">
    <source>
        <dbReference type="EMBL" id="RXZ71416.1"/>
    </source>
</evidence>
<dbReference type="SUPFAM" id="SSF81338">
    <property type="entry name" value="Aquaporin-like"/>
    <property type="match status" value="1"/>
</dbReference>
<dbReference type="InterPro" id="IPR000425">
    <property type="entry name" value="MIP"/>
</dbReference>
<keyword evidence="6" id="KW-0813">Transport</keyword>
<protein>
    <submittedName>
        <fullName evidence="9">Aquaporin family protein</fullName>
    </submittedName>
</protein>
<keyword evidence="4 8" id="KW-1133">Transmembrane helix</keyword>
<evidence type="ECO:0000256" key="5">
    <source>
        <dbReference type="ARBA" id="ARBA00023136"/>
    </source>
</evidence>
<evidence type="ECO:0000256" key="3">
    <source>
        <dbReference type="ARBA" id="ARBA00022692"/>
    </source>
</evidence>
<keyword evidence="3 6" id="KW-0812">Transmembrane</keyword>
<proteinExistence type="inferred from homology"/>
<gene>
    <name evidence="9" type="ORF">ESP51_07710</name>
</gene>